<dbReference type="PROSITE" id="PS50011">
    <property type="entry name" value="PROTEIN_KINASE_DOM"/>
    <property type="match status" value="1"/>
</dbReference>
<protein>
    <recommendedName>
        <fullName evidence="10">Protein kinase domain-containing protein</fullName>
    </recommendedName>
</protein>
<evidence type="ECO:0000313" key="11">
    <source>
        <dbReference type="EMBL" id="VFQ64162.1"/>
    </source>
</evidence>
<keyword evidence="8" id="KW-0675">Receptor</keyword>
<keyword evidence="3" id="KW-0812">Transmembrane</keyword>
<dbReference type="InterPro" id="IPR011009">
    <property type="entry name" value="Kinase-like_dom_sf"/>
</dbReference>
<dbReference type="OrthoDB" id="1923451at2759"/>
<dbReference type="GO" id="GO:0005524">
    <property type="term" value="F:ATP binding"/>
    <property type="evidence" value="ECO:0007669"/>
    <property type="project" value="InterPro"/>
</dbReference>
<evidence type="ECO:0000256" key="1">
    <source>
        <dbReference type="ARBA" id="ARBA00004167"/>
    </source>
</evidence>
<keyword evidence="5" id="KW-0677">Repeat</keyword>
<dbReference type="SUPFAM" id="SSF56112">
    <property type="entry name" value="Protein kinase-like (PK-like)"/>
    <property type="match status" value="1"/>
</dbReference>
<evidence type="ECO:0000313" key="12">
    <source>
        <dbReference type="Proteomes" id="UP000595140"/>
    </source>
</evidence>
<dbReference type="Proteomes" id="UP000595140">
    <property type="component" value="Unassembled WGS sequence"/>
</dbReference>
<dbReference type="GO" id="GO:0004672">
    <property type="term" value="F:protein kinase activity"/>
    <property type="evidence" value="ECO:0007669"/>
    <property type="project" value="InterPro"/>
</dbReference>
<feature type="domain" description="Protein kinase" evidence="10">
    <location>
        <begin position="1"/>
        <end position="77"/>
    </location>
</feature>
<dbReference type="AlphaFoldDB" id="A0A484KQ33"/>
<name>A0A484KQ33_9ASTE</name>
<dbReference type="InterPro" id="IPR000719">
    <property type="entry name" value="Prot_kinase_dom"/>
</dbReference>
<keyword evidence="2" id="KW-0433">Leucine-rich repeat</keyword>
<evidence type="ECO:0000259" key="10">
    <source>
        <dbReference type="PROSITE" id="PS50011"/>
    </source>
</evidence>
<dbReference type="Gene3D" id="1.10.510.10">
    <property type="entry name" value="Transferase(Phosphotransferase) domain 1"/>
    <property type="match status" value="1"/>
</dbReference>
<evidence type="ECO:0000256" key="9">
    <source>
        <dbReference type="ARBA" id="ARBA00023180"/>
    </source>
</evidence>
<evidence type="ECO:0000256" key="5">
    <source>
        <dbReference type="ARBA" id="ARBA00022737"/>
    </source>
</evidence>
<dbReference type="EMBL" id="OOIL02000370">
    <property type="protein sequence ID" value="VFQ64162.1"/>
    <property type="molecule type" value="Genomic_DNA"/>
</dbReference>
<keyword evidence="7" id="KW-0472">Membrane</keyword>
<dbReference type="InterPro" id="IPR052422">
    <property type="entry name" value="Auxin_Ser/Thr_Kinase"/>
</dbReference>
<keyword evidence="9" id="KW-0325">Glycoprotein</keyword>
<accession>A0A484KQ33</accession>
<keyword evidence="6" id="KW-1133">Transmembrane helix</keyword>
<proteinExistence type="predicted"/>
<dbReference type="GO" id="GO:0016020">
    <property type="term" value="C:membrane"/>
    <property type="evidence" value="ECO:0007669"/>
    <property type="project" value="UniProtKB-SubCell"/>
</dbReference>
<comment type="subcellular location">
    <subcellularLocation>
        <location evidence="1">Membrane</location>
        <topology evidence="1">Single-pass membrane protein</topology>
    </subcellularLocation>
</comment>
<evidence type="ECO:0000256" key="6">
    <source>
        <dbReference type="ARBA" id="ARBA00022989"/>
    </source>
</evidence>
<gene>
    <name evidence="11" type="ORF">CCAM_LOCUS5938</name>
</gene>
<organism evidence="11 12">
    <name type="scientific">Cuscuta campestris</name>
    <dbReference type="NCBI Taxonomy" id="132261"/>
    <lineage>
        <taxon>Eukaryota</taxon>
        <taxon>Viridiplantae</taxon>
        <taxon>Streptophyta</taxon>
        <taxon>Embryophyta</taxon>
        <taxon>Tracheophyta</taxon>
        <taxon>Spermatophyta</taxon>
        <taxon>Magnoliopsida</taxon>
        <taxon>eudicotyledons</taxon>
        <taxon>Gunneridae</taxon>
        <taxon>Pentapetalae</taxon>
        <taxon>asterids</taxon>
        <taxon>lamiids</taxon>
        <taxon>Solanales</taxon>
        <taxon>Convolvulaceae</taxon>
        <taxon>Cuscuteae</taxon>
        <taxon>Cuscuta</taxon>
        <taxon>Cuscuta subgen. Grammica</taxon>
        <taxon>Cuscuta sect. Cleistogrammica</taxon>
    </lineage>
</organism>
<evidence type="ECO:0000256" key="3">
    <source>
        <dbReference type="ARBA" id="ARBA00022692"/>
    </source>
</evidence>
<dbReference type="PANTHER" id="PTHR47986">
    <property type="entry name" value="OSJNBA0070M12.3 PROTEIN"/>
    <property type="match status" value="1"/>
</dbReference>
<keyword evidence="12" id="KW-1185">Reference proteome</keyword>
<evidence type="ECO:0000256" key="4">
    <source>
        <dbReference type="ARBA" id="ARBA00022729"/>
    </source>
</evidence>
<evidence type="ECO:0000256" key="7">
    <source>
        <dbReference type="ARBA" id="ARBA00023136"/>
    </source>
</evidence>
<keyword evidence="4" id="KW-0732">Signal</keyword>
<evidence type="ECO:0000256" key="8">
    <source>
        <dbReference type="ARBA" id="ARBA00023170"/>
    </source>
</evidence>
<evidence type="ECO:0000256" key="2">
    <source>
        <dbReference type="ARBA" id="ARBA00022614"/>
    </source>
</evidence>
<dbReference type="Pfam" id="PF00069">
    <property type="entry name" value="Pkinase"/>
    <property type="match status" value="1"/>
</dbReference>
<sequence>MEEAWISTSDLGAMANNSFRCGKGVEYLHCLAQQGLIHQDLKPSDILLDDNMRAKVADFGLVKRVPDKKSSLLTVLS</sequence>
<dbReference type="PANTHER" id="PTHR47986:SF1">
    <property type="entry name" value="OS04G0685900 PROTEIN"/>
    <property type="match status" value="1"/>
</dbReference>
<reference evidence="11 12" key="1">
    <citation type="submission" date="2018-04" db="EMBL/GenBank/DDBJ databases">
        <authorList>
            <person name="Vogel A."/>
        </authorList>
    </citation>
    <scope>NUCLEOTIDE SEQUENCE [LARGE SCALE GENOMIC DNA]</scope>
</reference>